<comment type="caution">
    <text evidence="1">The sequence shown here is derived from an EMBL/GenBank/DDBJ whole genome shotgun (WGS) entry which is preliminary data.</text>
</comment>
<proteinExistence type="predicted"/>
<sequence length="369" mass="42686">MEKALNSGNYNQAIANAVDKLRTNKDARRKADIIVLLKDAYDKANARDIDAISGLKASNNPEYYKRIYETYVALDLRQESIKPLLPLYVDEKEVRFKFKNYDHNIIVAKENVSDFLYEKAIALLELDDKVAIREAHSDLSYIERVNPNYEQTRALMAEAHERGIAHVIVTIENNTEQVIPRRLEDALLDFNTYGLDQFWTAYHSEISPQDSFDYAMQLQLQQINLSPEQVKEREILRERRVKDGWEYQLDRNGNVMKDSLGNDIKIDKFIEARARVFEVQQFKSSQILGQVVFLDVNNNALIKQFPIESGFIFENIYATFRGDDRALNDEDVVLTQGGPVPFPPNEQMIFDSGEDLKQQLKSIILQVRL</sequence>
<name>A0A265UWJ1_9FLAO</name>
<organism evidence="1 2">
    <name type="scientific">Winogradskyella aurantia</name>
    <dbReference type="NCBI Taxonomy" id="1915063"/>
    <lineage>
        <taxon>Bacteria</taxon>
        <taxon>Pseudomonadati</taxon>
        <taxon>Bacteroidota</taxon>
        <taxon>Flavobacteriia</taxon>
        <taxon>Flavobacteriales</taxon>
        <taxon>Flavobacteriaceae</taxon>
        <taxon>Winogradskyella</taxon>
    </lineage>
</organism>
<keyword evidence="2" id="KW-1185">Reference proteome</keyword>
<protein>
    <submittedName>
        <fullName evidence="1">Uncharacterized protein</fullName>
    </submittedName>
</protein>
<dbReference type="EMBL" id="NGJN01000002">
    <property type="protein sequence ID" value="OZV69666.1"/>
    <property type="molecule type" value="Genomic_DNA"/>
</dbReference>
<evidence type="ECO:0000313" key="1">
    <source>
        <dbReference type="EMBL" id="OZV69666.1"/>
    </source>
</evidence>
<gene>
    <name evidence="1" type="ORF">CA834_03315</name>
</gene>
<evidence type="ECO:0000313" key="2">
    <source>
        <dbReference type="Proteomes" id="UP000216840"/>
    </source>
</evidence>
<accession>A0A265UWJ1</accession>
<dbReference type="Proteomes" id="UP000216840">
    <property type="component" value="Unassembled WGS sequence"/>
</dbReference>
<dbReference type="OrthoDB" id="1489643at2"/>
<reference evidence="1 2" key="1">
    <citation type="submission" date="2017-05" db="EMBL/GenBank/DDBJ databases">
        <title>The draft genome sequence of Idiomarina salinarum WNB302.</title>
        <authorList>
            <person name="Sun Y."/>
            <person name="Chen B."/>
            <person name="Du Z."/>
        </authorList>
    </citation>
    <scope>NUCLEOTIDE SEQUENCE [LARGE SCALE GENOMIC DNA]</scope>
    <source>
        <strain evidence="1 2">WNB302</strain>
    </source>
</reference>
<dbReference type="AlphaFoldDB" id="A0A265UWJ1"/>